<dbReference type="EnsemblPlants" id="MELO3C033446.2.1">
    <property type="protein sequence ID" value="MELO3C033446.2.1"/>
    <property type="gene ID" value="MELO3C033446.2"/>
</dbReference>
<feature type="transmembrane region" description="Helical" evidence="1">
    <location>
        <begin position="41"/>
        <end position="61"/>
    </location>
</feature>
<keyword evidence="1" id="KW-0812">Transmembrane</keyword>
<evidence type="ECO:0000313" key="2">
    <source>
        <dbReference type="EnsemblPlants" id="MELO3C033446.2.1"/>
    </source>
</evidence>
<accession>A0A9I9EGL3</accession>
<proteinExistence type="predicted"/>
<sequence length="115" mass="13411">MKRWRLWGCFKRSFLFPTKLFFLKLNSHLLRKPKVEKERNFLSLLGLFYPFALMKACLMAGNGNGLLSLYKDIESCGEYRDIQNNPADVVHNLQENFDTTLDKNVKPKAYLGGNY</sequence>
<dbReference type="AlphaFoldDB" id="A0A9I9EGL3"/>
<name>A0A9I9EGL3_CUCME</name>
<keyword evidence="1" id="KW-1133">Transmembrane helix</keyword>
<protein>
    <submittedName>
        <fullName evidence="2">Uncharacterized protein</fullName>
    </submittedName>
</protein>
<keyword evidence="1" id="KW-0472">Membrane</keyword>
<organism evidence="2">
    <name type="scientific">Cucumis melo</name>
    <name type="common">Muskmelon</name>
    <dbReference type="NCBI Taxonomy" id="3656"/>
    <lineage>
        <taxon>Eukaryota</taxon>
        <taxon>Viridiplantae</taxon>
        <taxon>Streptophyta</taxon>
        <taxon>Embryophyta</taxon>
        <taxon>Tracheophyta</taxon>
        <taxon>Spermatophyta</taxon>
        <taxon>Magnoliopsida</taxon>
        <taxon>eudicotyledons</taxon>
        <taxon>Gunneridae</taxon>
        <taxon>Pentapetalae</taxon>
        <taxon>rosids</taxon>
        <taxon>fabids</taxon>
        <taxon>Cucurbitales</taxon>
        <taxon>Cucurbitaceae</taxon>
        <taxon>Benincaseae</taxon>
        <taxon>Cucumis</taxon>
    </lineage>
</organism>
<dbReference type="Gramene" id="MELO3C033446.2.1">
    <property type="protein sequence ID" value="MELO3C033446.2.1"/>
    <property type="gene ID" value="MELO3C033446.2"/>
</dbReference>
<evidence type="ECO:0000256" key="1">
    <source>
        <dbReference type="SAM" id="Phobius"/>
    </source>
</evidence>
<reference evidence="2" key="1">
    <citation type="submission" date="2023-03" db="UniProtKB">
        <authorList>
            <consortium name="EnsemblPlants"/>
        </authorList>
    </citation>
    <scope>IDENTIFICATION</scope>
</reference>